<dbReference type="EMBL" id="JABCYN010000048">
    <property type="protein sequence ID" value="KAF6006629.1"/>
    <property type="molecule type" value="Genomic_DNA"/>
</dbReference>
<protein>
    <submittedName>
        <fullName evidence="1">Uncharacterized protein</fullName>
    </submittedName>
</protein>
<evidence type="ECO:0000313" key="2">
    <source>
        <dbReference type="Proteomes" id="UP000568158"/>
    </source>
</evidence>
<organism evidence="1 2">
    <name type="scientific">Dekkera bruxellensis</name>
    <name type="common">Brettanomyces custersii</name>
    <dbReference type="NCBI Taxonomy" id="5007"/>
    <lineage>
        <taxon>Eukaryota</taxon>
        <taxon>Fungi</taxon>
        <taxon>Dikarya</taxon>
        <taxon>Ascomycota</taxon>
        <taxon>Saccharomycotina</taxon>
        <taxon>Pichiomycetes</taxon>
        <taxon>Pichiales</taxon>
        <taxon>Pichiaceae</taxon>
        <taxon>Brettanomyces</taxon>
    </lineage>
</organism>
<name>A0A8H6B884_DEKBR</name>
<comment type="caution">
    <text evidence="1">The sequence shown here is derived from an EMBL/GenBank/DDBJ whole genome shotgun (WGS) entry which is preliminary data.</text>
</comment>
<accession>A0A8H6B884</accession>
<dbReference type="AlphaFoldDB" id="A0A8H6B884"/>
<sequence length="105" mass="12637">MLTKNETTIVTFRKRRLPVQEGWIQKTGFQEKIQLTKRLRMELECLFKSDTLRQFEDLFNPENGRGKVLRDAAGDISERIKKDREAKDSAWQRFDEMSKKYNYFN</sequence>
<dbReference type="Proteomes" id="UP000568158">
    <property type="component" value="Unassembled WGS sequence"/>
</dbReference>
<gene>
    <name evidence="1" type="ORF">HII12_004976</name>
</gene>
<evidence type="ECO:0000313" key="1">
    <source>
        <dbReference type="EMBL" id="KAF6006629.1"/>
    </source>
</evidence>
<reference evidence="1 2" key="1">
    <citation type="journal article" date="2020" name="Appl. Microbiol. Biotechnol.">
        <title>Targeted gene deletion in Brettanomyces bruxellensis with an expression-free CRISPR-Cas9 system.</title>
        <authorList>
            <person name="Varela C."/>
            <person name="Bartel C."/>
            <person name="Onetto C."/>
            <person name="Borneman A."/>
        </authorList>
    </citation>
    <scope>NUCLEOTIDE SEQUENCE [LARGE SCALE GENOMIC DNA]</scope>
    <source>
        <strain evidence="1 2">AWRI1613</strain>
    </source>
</reference>
<proteinExistence type="predicted"/>